<dbReference type="Gene3D" id="2.60.120.680">
    <property type="entry name" value="GOLD domain"/>
    <property type="match status" value="1"/>
</dbReference>
<name>A0A3B1IFG8_ASTMX</name>
<dbReference type="Ensembl" id="ENSAMXT00000030052.1">
    <property type="protein sequence ID" value="ENSAMXP00000028652.1"/>
    <property type="gene ID" value="ENSAMXG00000032300.1"/>
</dbReference>
<dbReference type="PANTHER" id="PTHR23324:SF83">
    <property type="entry name" value="SEC14-LIKE PROTEIN 2"/>
    <property type="match status" value="1"/>
</dbReference>
<reference evidence="2" key="4">
    <citation type="submission" date="2025-09" db="UniProtKB">
        <authorList>
            <consortium name="Ensembl"/>
        </authorList>
    </citation>
    <scope>IDENTIFICATION</scope>
</reference>
<evidence type="ECO:0000313" key="2">
    <source>
        <dbReference type="Ensembl" id="ENSAMXP00000028652.1"/>
    </source>
</evidence>
<protein>
    <recommendedName>
        <fullName evidence="1">GOLD domain-containing protein</fullName>
    </recommendedName>
</protein>
<dbReference type="InParanoid" id="A0A3B1IFG8"/>
<dbReference type="InterPro" id="IPR036598">
    <property type="entry name" value="GOLD_dom_sf"/>
</dbReference>
<reference evidence="3" key="1">
    <citation type="submission" date="2013-03" db="EMBL/GenBank/DDBJ databases">
        <authorList>
            <person name="Jeffery W."/>
            <person name="Warren W."/>
            <person name="Wilson R.K."/>
        </authorList>
    </citation>
    <scope>NUCLEOTIDE SEQUENCE</scope>
    <source>
        <strain evidence="3">female</strain>
    </source>
</reference>
<reference evidence="3" key="2">
    <citation type="journal article" date="2014" name="Nat. Commun.">
        <title>The cavefish genome reveals candidate genes for eye loss.</title>
        <authorList>
            <person name="McGaugh S.E."/>
            <person name="Gross J.B."/>
            <person name="Aken B."/>
            <person name="Blin M."/>
            <person name="Borowsky R."/>
            <person name="Chalopin D."/>
            <person name="Hinaux H."/>
            <person name="Jeffery W.R."/>
            <person name="Keene A."/>
            <person name="Ma L."/>
            <person name="Minx P."/>
            <person name="Murphy D."/>
            <person name="O'Quin K.E."/>
            <person name="Retaux S."/>
            <person name="Rohner N."/>
            <person name="Searle S.M."/>
            <person name="Stahl B.A."/>
            <person name="Tabin C."/>
            <person name="Volff J.N."/>
            <person name="Yoshizawa M."/>
            <person name="Warren W.C."/>
        </authorList>
    </citation>
    <scope>NUCLEOTIDE SEQUENCE [LARGE SCALE GENOMIC DNA]</scope>
    <source>
        <strain evidence="3">female</strain>
    </source>
</reference>
<dbReference type="InterPro" id="IPR009038">
    <property type="entry name" value="GOLD_dom"/>
</dbReference>
<dbReference type="PANTHER" id="PTHR23324">
    <property type="entry name" value="SEC14 RELATED PROTEIN"/>
    <property type="match status" value="1"/>
</dbReference>
<reference evidence="2" key="3">
    <citation type="submission" date="2025-08" db="UniProtKB">
        <authorList>
            <consortium name="Ensembl"/>
        </authorList>
    </citation>
    <scope>IDENTIFICATION</scope>
</reference>
<evidence type="ECO:0000313" key="3">
    <source>
        <dbReference type="Proteomes" id="UP000018467"/>
    </source>
</evidence>
<accession>A0A3B1IFG8</accession>
<dbReference type="PROSITE" id="PS50866">
    <property type="entry name" value="GOLD"/>
    <property type="match status" value="1"/>
</dbReference>
<dbReference type="GeneTree" id="ENSGT00940000165720"/>
<dbReference type="Pfam" id="PF13897">
    <property type="entry name" value="GOLD_2"/>
    <property type="match status" value="1"/>
</dbReference>
<dbReference type="Proteomes" id="UP000018467">
    <property type="component" value="Unassembled WGS sequence"/>
</dbReference>
<dbReference type="SUPFAM" id="SSF101576">
    <property type="entry name" value="Supernatant protein factor (SPF), C-terminal domain"/>
    <property type="match status" value="1"/>
</dbReference>
<dbReference type="Bgee" id="ENSAMXG00000032300">
    <property type="expression patterns" value="Expressed in camera-type eye and 5 other cell types or tissues"/>
</dbReference>
<keyword evidence="3" id="KW-1185">Reference proteome</keyword>
<dbReference type="STRING" id="7994.ENSAMXP00000028652"/>
<evidence type="ECO:0000259" key="1">
    <source>
        <dbReference type="PROSITE" id="PS50866"/>
    </source>
</evidence>
<organism evidence="2 3">
    <name type="scientific">Astyanax mexicanus</name>
    <name type="common">Blind cave fish</name>
    <name type="synonym">Astyanax fasciatus mexicanus</name>
    <dbReference type="NCBI Taxonomy" id="7994"/>
    <lineage>
        <taxon>Eukaryota</taxon>
        <taxon>Metazoa</taxon>
        <taxon>Chordata</taxon>
        <taxon>Craniata</taxon>
        <taxon>Vertebrata</taxon>
        <taxon>Euteleostomi</taxon>
        <taxon>Actinopterygii</taxon>
        <taxon>Neopterygii</taxon>
        <taxon>Teleostei</taxon>
        <taxon>Ostariophysi</taxon>
        <taxon>Characiformes</taxon>
        <taxon>Characoidei</taxon>
        <taxon>Acestrorhamphidae</taxon>
        <taxon>Acestrorhamphinae</taxon>
        <taxon>Astyanax</taxon>
    </lineage>
</organism>
<dbReference type="AlphaFoldDB" id="A0A3B1IFG8"/>
<dbReference type="InterPro" id="IPR051064">
    <property type="entry name" value="SEC14/CRAL-TRIO_domain"/>
</dbReference>
<sequence>MGEWMKAGQMQEVVPSQRYNAHLVPEDGTLTCAEAGVYVLRFDNTYSIFQSKKVSFTVEVLLPSAEGQPHLKKYKYLGTTLK</sequence>
<dbReference type="GO" id="GO:0005737">
    <property type="term" value="C:cytoplasm"/>
    <property type="evidence" value="ECO:0007669"/>
    <property type="project" value="TreeGrafter"/>
</dbReference>
<proteinExistence type="predicted"/>
<feature type="domain" description="GOLD" evidence="1">
    <location>
        <begin position="1"/>
        <end position="60"/>
    </location>
</feature>